<dbReference type="EMBL" id="CAJOBI010044497">
    <property type="protein sequence ID" value="CAF4340865.1"/>
    <property type="molecule type" value="Genomic_DNA"/>
</dbReference>
<dbReference type="Pfam" id="PF01150">
    <property type="entry name" value="GDA1_CD39"/>
    <property type="match status" value="1"/>
</dbReference>
<name>A0A8S2UBP5_9BILA</name>
<dbReference type="InterPro" id="IPR000407">
    <property type="entry name" value="GDA1_CD39_NTPase"/>
</dbReference>
<comment type="similarity">
    <text evidence="1">Belongs to the GDA1/CD39 NTPase family.</text>
</comment>
<dbReference type="AlphaFoldDB" id="A0A8S2UBP5"/>
<accession>A0A8S2UBP5</accession>
<proteinExistence type="inferred from homology"/>
<evidence type="ECO:0000256" key="2">
    <source>
        <dbReference type="ARBA" id="ARBA00022801"/>
    </source>
</evidence>
<feature type="non-terminal residue" evidence="3">
    <location>
        <position position="1"/>
    </location>
</feature>
<evidence type="ECO:0000313" key="3">
    <source>
        <dbReference type="EMBL" id="CAF4334636.1"/>
    </source>
</evidence>
<evidence type="ECO:0000313" key="4">
    <source>
        <dbReference type="EMBL" id="CAF4340865.1"/>
    </source>
</evidence>
<dbReference type="GO" id="GO:0016787">
    <property type="term" value="F:hydrolase activity"/>
    <property type="evidence" value="ECO:0007669"/>
    <property type="project" value="UniProtKB-KW"/>
</dbReference>
<dbReference type="Gene3D" id="3.30.420.40">
    <property type="match status" value="1"/>
</dbReference>
<evidence type="ECO:0000256" key="1">
    <source>
        <dbReference type="ARBA" id="ARBA00009283"/>
    </source>
</evidence>
<dbReference type="EMBL" id="CAJOBI010043213">
    <property type="protein sequence ID" value="CAF4334636.1"/>
    <property type="molecule type" value="Genomic_DNA"/>
</dbReference>
<comment type="caution">
    <text evidence="3">The sequence shown here is derived from an EMBL/GenBank/DDBJ whole genome shotgun (WGS) entry which is preliminary data.</text>
</comment>
<evidence type="ECO:0000313" key="5">
    <source>
        <dbReference type="Proteomes" id="UP000676336"/>
    </source>
</evidence>
<sequence>FAAQSIPSVKHTDTPLYILATAGLRFLTPRYEQLL</sequence>
<organism evidence="3 5">
    <name type="scientific">Rotaria magnacalcarata</name>
    <dbReference type="NCBI Taxonomy" id="392030"/>
    <lineage>
        <taxon>Eukaryota</taxon>
        <taxon>Metazoa</taxon>
        <taxon>Spiralia</taxon>
        <taxon>Gnathifera</taxon>
        <taxon>Rotifera</taxon>
        <taxon>Eurotatoria</taxon>
        <taxon>Bdelloidea</taxon>
        <taxon>Philodinida</taxon>
        <taxon>Philodinidae</taxon>
        <taxon>Rotaria</taxon>
    </lineage>
</organism>
<dbReference type="Proteomes" id="UP000676336">
    <property type="component" value="Unassembled WGS sequence"/>
</dbReference>
<keyword evidence="2" id="KW-0378">Hydrolase</keyword>
<reference evidence="3" key="1">
    <citation type="submission" date="2021-02" db="EMBL/GenBank/DDBJ databases">
        <authorList>
            <person name="Nowell W R."/>
        </authorList>
    </citation>
    <scope>NUCLEOTIDE SEQUENCE</scope>
</reference>
<gene>
    <name evidence="3" type="ORF">SMN809_LOCUS27533</name>
    <name evidence="4" type="ORF">SMN809_LOCUS27797</name>
</gene>
<protein>
    <submittedName>
        <fullName evidence="3">Uncharacterized protein</fullName>
    </submittedName>
</protein>